<dbReference type="AlphaFoldDB" id="A0ABD0KLS7"/>
<comment type="caution">
    <text evidence="4">The sequence shown here is derived from an EMBL/GenBank/DDBJ whole genome shotgun (WGS) entry which is preliminary data.</text>
</comment>
<evidence type="ECO:0000313" key="4">
    <source>
        <dbReference type="EMBL" id="KAK7487968.1"/>
    </source>
</evidence>
<evidence type="ECO:0008006" key="6">
    <source>
        <dbReference type="Google" id="ProtNLM"/>
    </source>
</evidence>
<keyword evidence="5" id="KW-1185">Reference proteome</keyword>
<dbReference type="InterPro" id="IPR016123">
    <property type="entry name" value="Mog1/PsbP_a/b/a-sand"/>
</dbReference>
<reference evidence="4 5" key="1">
    <citation type="journal article" date="2023" name="Sci. Data">
        <title>Genome assembly of the Korean intertidal mud-creeper Batillaria attramentaria.</title>
        <authorList>
            <person name="Patra A.K."/>
            <person name="Ho P.T."/>
            <person name="Jun S."/>
            <person name="Lee S.J."/>
            <person name="Kim Y."/>
            <person name="Won Y.J."/>
        </authorList>
    </citation>
    <scope>NUCLEOTIDE SEQUENCE [LARGE SCALE GENOMIC DNA]</scope>
    <source>
        <strain evidence="4">Wonlab-2016</strain>
    </source>
</reference>
<evidence type="ECO:0000256" key="2">
    <source>
        <dbReference type="ARBA" id="ARBA00022448"/>
    </source>
</evidence>
<dbReference type="InterPro" id="IPR007681">
    <property type="entry name" value="Mog1"/>
</dbReference>
<comment type="similarity">
    <text evidence="1">Belongs to the MOG1 family.</text>
</comment>
<keyword evidence="3" id="KW-0653">Protein transport</keyword>
<accession>A0ABD0KLS7</accession>
<evidence type="ECO:0000256" key="1">
    <source>
        <dbReference type="ARBA" id="ARBA00010307"/>
    </source>
</evidence>
<dbReference type="Gene3D" id="3.40.1000.10">
    <property type="entry name" value="Mog1/PsbP, alpha/beta/alpha sandwich"/>
    <property type="match status" value="1"/>
</dbReference>
<dbReference type="PANTHER" id="PTHR15837">
    <property type="entry name" value="RAN GUANINE NUCLEOTIDE RELEASE FACTOR"/>
    <property type="match status" value="1"/>
</dbReference>
<dbReference type="Proteomes" id="UP001519460">
    <property type="component" value="Unassembled WGS sequence"/>
</dbReference>
<dbReference type="SUPFAM" id="SSF55724">
    <property type="entry name" value="Mog1p/PsbP-like"/>
    <property type="match status" value="1"/>
</dbReference>
<organism evidence="4 5">
    <name type="scientific">Batillaria attramentaria</name>
    <dbReference type="NCBI Taxonomy" id="370345"/>
    <lineage>
        <taxon>Eukaryota</taxon>
        <taxon>Metazoa</taxon>
        <taxon>Spiralia</taxon>
        <taxon>Lophotrochozoa</taxon>
        <taxon>Mollusca</taxon>
        <taxon>Gastropoda</taxon>
        <taxon>Caenogastropoda</taxon>
        <taxon>Sorbeoconcha</taxon>
        <taxon>Cerithioidea</taxon>
        <taxon>Batillariidae</taxon>
        <taxon>Batillaria</taxon>
    </lineage>
</organism>
<evidence type="ECO:0000313" key="5">
    <source>
        <dbReference type="Proteomes" id="UP001519460"/>
    </source>
</evidence>
<evidence type="ECO:0000256" key="3">
    <source>
        <dbReference type="ARBA" id="ARBA00022927"/>
    </source>
</evidence>
<dbReference type="GO" id="GO:0015031">
    <property type="term" value="P:protein transport"/>
    <property type="evidence" value="ECO:0007669"/>
    <property type="project" value="UniProtKB-KW"/>
</dbReference>
<dbReference type="EMBL" id="JACVVK020000157">
    <property type="protein sequence ID" value="KAK7487968.1"/>
    <property type="molecule type" value="Genomic_DNA"/>
</dbReference>
<gene>
    <name evidence="4" type="ORF">BaRGS_00020869</name>
</gene>
<sequence length="184" mass="20502">MERSLFGDAIAGILPSDVQDMSEVREIPDNQEVFAHPNTDQSIIIEILEFVQETDEQALRTHFEDLASSNDAASSSDSCILGTEVLDRQQLAMKQCSCAYWLMGQQRVSKFNESAKNDVNLHMVLYRLPQFTTDILVTFNDPVNVNPESSSHQAMATATVPWTVDDFRALVNSLTIVDTGLFGQ</sequence>
<dbReference type="PANTHER" id="PTHR15837:SF0">
    <property type="entry name" value="RAN GUANINE NUCLEOTIDE RELEASE FACTOR"/>
    <property type="match status" value="1"/>
</dbReference>
<dbReference type="Pfam" id="PF04603">
    <property type="entry name" value="Mog1"/>
    <property type="match status" value="1"/>
</dbReference>
<name>A0ABD0KLS7_9CAEN</name>
<proteinExistence type="inferred from homology"/>
<protein>
    <recommendedName>
        <fullName evidence="6">Ran guanine nucleotide release factor</fullName>
    </recommendedName>
</protein>
<keyword evidence="2" id="KW-0813">Transport</keyword>